<gene>
    <name evidence="2" type="ORF">EV141_0726</name>
</gene>
<reference evidence="2 3" key="1">
    <citation type="journal article" date="2015" name="Stand. Genomic Sci.">
        <title>Genomic Encyclopedia of Bacterial and Archaeal Type Strains, Phase III: the genomes of soil and plant-associated and newly described type strains.</title>
        <authorList>
            <person name="Whitman W.B."/>
            <person name="Woyke T."/>
            <person name="Klenk H.P."/>
            <person name="Zhou Y."/>
            <person name="Lilburn T.G."/>
            <person name="Beck B.J."/>
            <person name="De Vos P."/>
            <person name="Vandamme P."/>
            <person name="Eisen J.A."/>
            <person name="Garrity G."/>
            <person name="Hugenholtz P."/>
            <person name="Kyrpides N.C."/>
        </authorList>
    </citation>
    <scope>NUCLEOTIDE SEQUENCE [LARGE SCALE GENOMIC DNA]</scope>
    <source>
        <strain evidence="2 3">CV2</strain>
    </source>
</reference>
<protein>
    <submittedName>
        <fullName evidence="2">Uncharacterized protein</fullName>
    </submittedName>
</protein>
<feature type="transmembrane region" description="Helical" evidence="1">
    <location>
        <begin position="45"/>
        <end position="68"/>
    </location>
</feature>
<evidence type="ECO:0000313" key="3">
    <source>
        <dbReference type="Proteomes" id="UP000293519"/>
    </source>
</evidence>
<proteinExistence type="predicted"/>
<evidence type="ECO:0000313" key="2">
    <source>
        <dbReference type="EMBL" id="RZS59499.1"/>
    </source>
</evidence>
<dbReference type="Proteomes" id="UP000293519">
    <property type="component" value="Unassembled WGS sequence"/>
</dbReference>
<dbReference type="OrthoDB" id="5096100at2"/>
<evidence type="ECO:0000256" key="1">
    <source>
        <dbReference type="SAM" id="Phobius"/>
    </source>
</evidence>
<dbReference type="RefSeq" id="WP_130484577.1">
    <property type="nucleotide sequence ID" value="NZ_SGWW01000001.1"/>
</dbReference>
<accession>A0A4Q7M0B4</accession>
<organism evidence="2 3">
    <name type="scientific">Microcella putealis</name>
    <dbReference type="NCBI Taxonomy" id="337005"/>
    <lineage>
        <taxon>Bacteria</taxon>
        <taxon>Bacillati</taxon>
        <taxon>Actinomycetota</taxon>
        <taxon>Actinomycetes</taxon>
        <taxon>Micrococcales</taxon>
        <taxon>Microbacteriaceae</taxon>
        <taxon>Microcella</taxon>
    </lineage>
</organism>
<dbReference type="EMBL" id="SGWW01000001">
    <property type="protein sequence ID" value="RZS59499.1"/>
    <property type="molecule type" value="Genomic_DNA"/>
</dbReference>
<keyword evidence="3" id="KW-1185">Reference proteome</keyword>
<feature type="transmembrane region" description="Helical" evidence="1">
    <location>
        <begin position="74"/>
        <end position="95"/>
    </location>
</feature>
<feature type="transmembrane region" description="Helical" evidence="1">
    <location>
        <begin position="130"/>
        <end position="149"/>
    </location>
</feature>
<feature type="transmembrane region" description="Helical" evidence="1">
    <location>
        <begin position="201"/>
        <end position="224"/>
    </location>
</feature>
<feature type="transmembrane region" description="Helical" evidence="1">
    <location>
        <begin position="161"/>
        <end position="181"/>
    </location>
</feature>
<feature type="transmembrane region" description="Helical" evidence="1">
    <location>
        <begin position="6"/>
        <end position="24"/>
    </location>
</feature>
<dbReference type="AlphaFoldDB" id="A0A4Q7M0B4"/>
<keyword evidence="1" id="KW-0472">Membrane</keyword>
<sequence>MEFSNREIAAGLLIALGVILLVALPKTRPAFLKGLVHVSKALFQWKLLLLFVLYFAYAVAIVAFAGTFGWWDTSLLSVTILAVLVTGLPIFMNAHNYKTGSDLIGKVVREVVGITALMITYLNLGEFPIWGELILQLLLMPIVALIAFTSHMPEARKFARFFEIVLGLIAIGLLISTTVTLMSDTRTFDWLYELRAFAVSVWLPIALIPFVYVAALLMQIELGLVRLRMHNKQLPPPIRVRLALILGLRGSLRNASRFSGLWITEMAAQRTFKGGLAFMKRYREAVKTRVAEQRARDRQLRERTGQRGFDDAGMWLDRREFYETRELLDDMWCTQTAVFRNRKQYVNEPFLLSSFHLKKLPKDHGVRIMLAKNNHAWYAWRETAGGYYFGSGGSKDVDAKWRYDGAEPPSGFPRPGLRGWVDLAVSEKSQEWATTRDQPIRTV</sequence>
<keyword evidence="1" id="KW-1133">Transmembrane helix</keyword>
<comment type="caution">
    <text evidence="2">The sequence shown here is derived from an EMBL/GenBank/DDBJ whole genome shotgun (WGS) entry which is preliminary data.</text>
</comment>
<keyword evidence="1" id="KW-0812">Transmembrane</keyword>
<name>A0A4Q7M0B4_9MICO</name>